<dbReference type="AlphaFoldDB" id="C0E5V2"/>
<protein>
    <submittedName>
        <fullName evidence="1">Uncharacterized protein</fullName>
    </submittedName>
</protein>
<dbReference type="HOGENOM" id="CLU_3078888_0_0_11"/>
<proteinExistence type="predicted"/>
<dbReference type="Proteomes" id="UP000006247">
    <property type="component" value="Unassembled WGS sequence"/>
</dbReference>
<organism evidence="1 2">
    <name type="scientific">Corynebacterium matruchotii ATCC 33806</name>
    <dbReference type="NCBI Taxonomy" id="566549"/>
    <lineage>
        <taxon>Bacteria</taxon>
        <taxon>Bacillati</taxon>
        <taxon>Actinomycetota</taxon>
        <taxon>Actinomycetes</taxon>
        <taxon>Mycobacteriales</taxon>
        <taxon>Corynebacteriaceae</taxon>
        <taxon>Corynebacterium</taxon>
    </lineage>
</organism>
<name>C0E5V2_9CORY</name>
<sequence>MQAIVSWLLLSCFSTFLLVESLFIIMTPKEPSNAVQHSPQASRTCAINVGDI</sequence>
<accession>C0E5V2</accession>
<evidence type="ECO:0000313" key="2">
    <source>
        <dbReference type="Proteomes" id="UP000006247"/>
    </source>
</evidence>
<dbReference type="EMBL" id="ACEB01000038">
    <property type="protein sequence ID" value="EEG26066.1"/>
    <property type="molecule type" value="Genomic_DNA"/>
</dbReference>
<gene>
    <name evidence="1" type="ORF">CORMATOL_02383</name>
</gene>
<evidence type="ECO:0000313" key="1">
    <source>
        <dbReference type="EMBL" id="EEG26066.1"/>
    </source>
</evidence>
<reference evidence="1 2" key="1">
    <citation type="submission" date="2009-01" db="EMBL/GenBank/DDBJ databases">
        <authorList>
            <person name="Fulton L."/>
            <person name="Clifton S."/>
            <person name="Chinwalla A.T."/>
            <person name="Mitreva M."/>
            <person name="Sodergren E."/>
            <person name="Weinstock G."/>
            <person name="Clifton S."/>
            <person name="Dooling D.J."/>
            <person name="Fulton B."/>
            <person name="Minx P."/>
            <person name="Pepin K.H."/>
            <person name="Johnson M."/>
            <person name="Bhonagiri V."/>
            <person name="Nash W.E."/>
            <person name="Mardis E.R."/>
            <person name="Wilson R.K."/>
        </authorList>
    </citation>
    <scope>NUCLEOTIDE SEQUENCE [LARGE SCALE GENOMIC DNA]</scope>
    <source>
        <strain evidence="1 2">ATCC 33806</strain>
    </source>
</reference>
<comment type="caution">
    <text evidence="1">The sequence shown here is derived from an EMBL/GenBank/DDBJ whole genome shotgun (WGS) entry which is preliminary data.</text>
</comment>